<evidence type="ECO:0000256" key="3">
    <source>
        <dbReference type="ARBA" id="ARBA00022741"/>
    </source>
</evidence>
<keyword evidence="4" id="KW-0067">ATP-binding</keyword>
<gene>
    <name evidence="6" type="ORF">METZ01_LOCUS76311</name>
</gene>
<dbReference type="InterPro" id="IPR003593">
    <property type="entry name" value="AAA+_ATPase"/>
</dbReference>
<dbReference type="PANTHER" id="PTHR43335:SF4">
    <property type="entry name" value="ABC TRANSPORTER, ATP-BINDING PROTEIN"/>
    <property type="match status" value="1"/>
</dbReference>
<evidence type="ECO:0000256" key="1">
    <source>
        <dbReference type="ARBA" id="ARBA00005417"/>
    </source>
</evidence>
<dbReference type="Pfam" id="PF00005">
    <property type="entry name" value="ABC_tran"/>
    <property type="match status" value="1"/>
</dbReference>
<dbReference type="GO" id="GO:0005524">
    <property type="term" value="F:ATP binding"/>
    <property type="evidence" value="ECO:0007669"/>
    <property type="project" value="UniProtKB-KW"/>
</dbReference>
<feature type="domain" description="ABC transporter" evidence="5">
    <location>
        <begin position="2"/>
        <end position="231"/>
    </location>
</feature>
<dbReference type="PANTHER" id="PTHR43335">
    <property type="entry name" value="ABC TRANSPORTER, ATP-BINDING PROTEIN"/>
    <property type="match status" value="1"/>
</dbReference>
<dbReference type="SUPFAM" id="SSF52540">
    <property type="entry name" value="P-loop containing nucleoside triphosphate hydrolases"/>
    <property type="match status" value="1"/>
</dbReference>
<protein>
    <recommendedName>
        <fullName evidence="5">ABC transporter domain-containing protein</fullName>
    </recommendedName>
</protein>
<dbReference type="CDD" id="cd03230">
    <property type="entry name" value="ABC_DR_subfamily_A"/>
    <property type="match status" value="1"/>
</dbReference>
<evidence type="ECO:0000256" key="2">
    <source>
        <dbReference type="ARBA" id="ARBA00022448"/>
    </source>
</evidence>
<comment type="similarity">
    <text evidence="1">Belongs to the ABC transporter superfamily.</text>
</comment>
<dbReference type="SMART" id="SM00382">
    <property type="entry name" value="AAA"/>
    <property type="match status" value="1"/>
</dbReference>
<reference evidence="6" key="1">
    <citation type="submission" date="2018-05" db="EMBL/GenBank/DDBJ databases">
        <authorList>
            <person name="Lanie J.A."/>
            <person name="Ng W.-L."/>
            <person name="Kazmierczak K.M."/>
            <person name="Andrzejewski T.M."/>
            <person name="Davidsen T.M."/>
            <person name="Wayne K.J."/>
            <person name="Tettelin H."/>
            <person name="Glass J.I."/>
            <person name="Rusch D."/>
            <person name="Podicherti R."/>
            <person name="Tsui H.-C.T."/>
            <person name="Winkler M.E."/>
        </authorList>
    </citation>
    <scope>NUCLEOTIDE SEQUENCE</scope>
</reference>
<dbReference type="InterPro" id="IPR027417">
    <property type="entry name" value="P-loop_NTPase"/>
</dbReference>
<sequence length="311" mass="34693">MIEVEQLSKSYGPREAIKNLSFQIEKGEVVGFLGPNGAGKSTTMNILSCIMPASSGTAKICGFDIFEQALEIRKLIGYLPEIPPIYSDMVVYDFLTFAARLRNIPSKKTQSAVDKVIERCSLKEVSERIIGRLSKGYQQRVGIAQALVHDPDILILDEPTIGLDPIQIIEIRKLIQELASSHTIILSSHILPEITQICKRVIIINDGQIAAVDSLDALTTRLRKGERLLLKVRQNNSEIIEKLHALTKVNTVTEHQPAQFTIDCEPNADIQDEIAQLSLDNKWGIVELKPASMTLEDIFLKLTLEENEVQQ</sequence>
<name>A0A381U7X4_9ZZZZ</name>
<evidence type="ECO:0000313" key="6">
    <source>
        <dbReference type="EMBL" id="SVA23457.1"/>
    </source>
</evidence>
<dbReference type="InterPro" id="IPR003439">
    <property type="entry name" value="ABC_transporter-like_ATP-bd"/>
</dbReference>
<proteinExistence type="inferred from homology"/>
<dbReference type="GO" id="GO:0016887">
    <property type="term" value="F:ATP hydrolysis activity"/>
    <property type="evidence" value="ECO:0007669"/>
    <property type="project" value="InterPro"/>
</dbReference>
<organism evidence="6">
    <name type="scientific">marine metagenome</name>
    <dbReference type="NCBI Taxonomy" id="408172"/>
    <lineage>
        <taxon>unclassified sequences</taxon>
        <taxon>metagenomes</taxon>
        <taxon>ecological metagenomes</taxon>
    </lineage>
</organism>
<dbReference type="Gene3D" id="3.40.50.300">
    <property type="entry name" value="P-loop containing nucleotide triphosphate hydrolases"/>
    <property type="match status" value="1"/>
</dbReference>
<keyword evidence="2" id="KW-0813">Transport</keyword>
<evidence type="ECO:0000259" key="5">
    <source>
        <dbReference type="PROSITE" id="PS50893"/>
    </source>
</evidence>
<accession>A0A381U7X4</accession>
<dbReference type="AlphaFoldDB" id="A0A381U7X4"/>
<evidence type="ECO:0000256" key="4">
    <source>
        <dbReference type="ARBA" id="ARBA00022840"/>
    </source>
</evidence>
<dbReference type="EMBL" id="UINC01005773">
    <property type="protein sequence ID" value="SVA23457.1"/>
    <property type="molecule type" value="Genomic_DNA"/>
</dbReference>
<dbReference type="PROSITE" id="PS50893">
    <property type="entry name" value="ABC_TRANSPORTER_2"/>
    <property type="match status" value="1"/>
</dbReference>
<keyword evidence="3" id="KW-0547">Nucleotide-binding</keyword>